<dbReference type="InterPro" id="IPR014408">
    <property type="entry name" value="dGMP_Pdiesterase_EAL/HD-GYP"/>
</dbReference>
<dbReference type="InterPro" id="IPR001633">
    <property type="entry name" value="EAL_dom"/>
</dbReference>
<evidence type="ECO:0000259" key="1">
    <source>
        <dbReference type="PROSITE" id="PS50883"/>
    </source>
</evidence>
<dbReference type="InterPro" id="IPR052340">
    <property type="entry name" value="RNase_Y/CdgJ"/>
</dbReference>
<dbReference type="InterPro" id="IPR035919">
    <property type="entry name" value="EAL_sf"/>
</dbReference>
<dbReference type="Gene3D" id="3.20.20.450">
    <property type="entry name" value="EAL domain"/>
    <property type="match status" value="1"/>
</dbReference>
<name>A0ABT3A6I6_9ALTE</name>
<dbReference type="PIRSF" id="PIRSF003180">
    <property type="entry name" value="DiGMPpdiest_YuxH"/>
    <property type="match status" value="1"/>
</dbReference>
<dbReference type="SUPFAM" id="SSF141868">
    <property type="entry name" value="EAL domain-like"/>
    <property type="match status" value="1"/>
</dbReference>
<dbReference type="Pfam" id="PF08668">
    <property type="entry name" value="HDOD"/>
    <property type="match status" value="1"/>
</dbReference>
<keyword evidence="4" id="KW-1185">Reference proteome</keyword>
<accession>A0ABT3A6I6</accession>
<dbReference type="PANTHER" id="PTHR33525:SF4">
    <property type="entry name" value="CYCLIC DI-GMP PHOSPHODIESTERASE CDGJ"/>
    <property type="match status" value="1"/>
</dbReference>
<protein>
    <submittedName>
        <fullName evidence="3">HDOD domain-containing protein</fullName>
    </submittedName>
</protein>
<dbReference type="SMART" id="SM00052">
    <property type="entry name" value="EAL"/>
    <property type="match status" value="1"/>
</dbReference>
<organism evidence="3 4">
    <name type="scientific">Fluctibacter corallii</name>
    <dbReference type="NCBI Taxonomy" id="2984329"/>
    <lineage>
        <taxon>Bacteria</taxon>
        <taxon>Pseudomonadati</taxon>
        <taxon>Pseudomonadota</taxon>
        <taxon>Gammaproteobacteria</taxon>
        <taxon>Alteromonadales</taxon>
        <taxon>Alteromonadaceae</taxon>
        <taxon>Fluctibacter</taxon>
    </lineage>
</organism>
<dbReference type="PROSITE" id="PS50883">
    <property type="entry name" value="EAL"/>
    <property type="match status" value="1"/>
</dbReference>
<evidence type="ECO:0000313" key="4">
    <source>
        <dbReference type="Proteomes" id="UP001652504"/>
    </source>
</evidence>
<dbReference type="SUPFAM" id="SSF109604">
    <property type="entry name" value="HD-domain/PDEase-like"/>
    <property type="match status" value="1"/>
</dbReference>
<dbReference type="RefSeq" id="WP_263711518.1">
    <property type="nucleotide sequence ID" value="NZ_JAOWKX010000003.1"/>
</dbReference>
<evidence type="ECO:0000313" key="3">
    <source>
        <dbReference type="EMBL" id="MCV2884291.1"/>
    </source>
</evidence>
<dbReference type="Gene3D" id="1.10.3210.10">
    <property type="entry name" value="Hypothetical protein af1432"/>
    <property type="match status" value="1"/>
</dbReference>
<feature type="domain" description="HDOD" evidence="2">
    <location>
        <begin position="198"/>
        <end position="385"/>
    </location>
</feature>
<dbReference type="Pfam" id="PF00563">
    <property type="entry name" value="EAL"/>
    <property type="match status" value="1"/>
</dbReference>
<dbReference type="InterPro" id="IPR013976">
    <property type="entry name" value="HDOD"/>
</dbReference>
<dbReference type="PANTHER" id="PTHR33525">
    <property type="match status" value="1"/>
</dbReference>
<reference evidence="3 4" key="1">
    <citation type="submission" date="2022-10" db="EMBL/GenBank/DDBJ databases">
        <title>Aestuariibacter sp. AA17 isolated from Montipora capitata coral fragment.</title>
        <authorList>
            <person name="Emsley S.A."/>
            <person name="Pfannmuller K.M."/>
            <person name="Loughran R.M."/>
            <person name="Shlafstein M."/>
            <person name="Papke E."/>
            <person name="Saw J.H."/>
            <person name="Ushijima B."/>
            <person name="Videau P."/>
        </authorList>
    </citation>
    <scope>NUCLEOTIDE SEQUENCE [LARGE SCALE GENOMIC DNA]</scope>
    <source>
        <strain evidence="3 4">AA17</strain>
    </source>
</reference>
<dbReference type="Proteomes" id="UP001652504">
    <property type="component" value="Unassembled WGS sequence"/>
</dbReference>
<evidence type="ECO:0000259" key="2">
    <source>
        <dbReference type="PROSITE" id="PS51833"/>
    </source>
</evidence>
<proteinExistence type="predicted"/>
<gene>
    <name evidence="3" type="ORF">OE749_06250</name>
</gene>
<comment type="caution">
    <text evidence="3">The sequence shown here is derived from an EMBL/GenBank/DDBJ whole genome shotgun (WGS) entry which is preliminary data.</text>
</comment>
<dbReference type="EMBL" id="JAOWKX010000003">
    <property type="protein sequence ID" value="MCV2884291.1"/>
    <property type="molecule type" value="Genomic_DNA"/>
</dbReference>
<sequence length="406" mass="46272">MYAYVARQPILDKSGALHAYELLFRNGESNQFPGVPQDEATSKLLAENHLMLGIEDISDGQLAFINFHQDALIKQFPTFLDPKNVVIEIVESVEISDELVNACQQIKQLGYSLALDDYDFSSRWEPLIPLATYIKIDVQAASHALIEEYAPIYKARNLLLVAERIETPEELDKYSALGFDFFQGYHFAKPELVKKKSISASKQVMLDLLEACNKPDFDFDYINDILTRDVALSYMLLRFINCPIINKRTKITSLKHALTFMGEVEVKKFVALLALANLADNKPMQLVQLSLVRAKFCELVARFRNDHDNPPKGFLVGLLSLLDAMLDHTMQDLLERIPLSEELKQALLGIENTLKIYLSLARAFEEGNWSSVKRLSTKLNLDQRLIHSFYNESIKWSYAMTNAIKK</sequence>
<dbReference type="PROSITE" id="PS51833">
    <property type="entry name" value="HDOD"/>
    <property type="match status" value="1"/>
</dbReference>
<feature type="domain" description="EAL" evidence="1">
    <location>
        <begin position="1"/>
        <end position="204"/>
    </location>
</feature>